<evidence type="ECO:0000256" key="1">
    <source>
        <dbReference type="SAM" id="MobiDB-lite"/>
    </source>
</evidence>
<protein>
    <submittedName>
        <fullName evidence="2">Uncharacterized protein</fullName>
    </submittedName>
</protein>
<comment type="caution">
    <text evidence="2">The sequence shown here is derived from an EMBL/GenBank/DDBJ whole genome shotgun (WGS) entry which is preliminary data.</text>
</comment>
<dbReference type="EMBL" id="JANPWB010000001">
    <property type="protein sequence ID" value="KAJ1217693.1"/>
    <property type="molecule type" value="Genomic_DNA"/>
</dbReference>
<organism evidence="2 3">
    <name type="scientific">Pleurodeles waltl</name>
    <name type="common">Iberian ribbed newt</name>
    <dbReference type="NCBI Taxonomy" id="8319"/>
    <lineage>
        <taxon>Eukaryota</taxon>
        <taxon>Metazoa</taxon>
        <taxon>Chordata</taxon>
        <taxon>Craniata</taxon>
        <taxon>Vertebrata</taxon>
        <taxon>Euteleostomi</taxon>
        <taxon>Amphibia</taxon>
        <taxon>Batrachia</taxon>
        <taxon>Caudata</taxon>
        <taxon>Salamandroidea</taxon>
        <taxon>Salamandridae</taxon>
        <taxon>Pleurodelinae</taxon>
        <taxon>Pleurodeles</taxon>
    </lineage>
</organism>
<keyword evidence="3" id="KW-1185">Reference proteome</keyword>
<dbReference type="Proteomes" id="UP001066276">
    <property type="component" value="Chromosome 1_1"/>
</dbReference>
<name>A0AAV7WX64_PLEWA</name>
<proteinExistence type="predicted"/>
<accession>A0AAV7WX64</accession>
<feature type="compositionally biased region" description="Polar residues" evidence="1">
    <location>
        <begin position="1"/>
        <end position="19"/>
    </location>
</feature>
<sequence>MLRPRSVTSSLSLAQTSRAQPHPRAPLGAQYRVRTLHPGATPQYTCVVASAAMLLKVHLPAVVGRCQVSPGSARRRLCRGCCSSRLRVPPEFSLSPPVTTGAAHAPATPALHLPRESHRQGPTRERTAGPFCDWMKGRRRVRVMIQSVFETFSALDKEKLCNLNFYNVRSLQWEM</sequence>
<dbReference type="AlphaFoldDB" id="A0AAV7WX64"/>
<evidence type="ECO:0000313" key="2">
    <source>
        <dbReference type="EMBL" id="KAJ1217693.1"/>
    </source>
</evidence>
<gene>
    <name evidence="2" type="ORF">NDU88_005285</name>
</gene>
<reference evidence="2" key="1">
    <citation type="journal article" date="2022" name="bioRxiv">
        <title>Sequencing and chromosome-scale assembly of the giantPleurodeles waltlgenome.</title>
        <authorList>
            <person name="Brown T."/>
            <person name="Elewa A."/>
            <person name="Iarovenko S."/>
            <person name="Subramanian E."/>
            <person name="Araus A.J."/>
            <person name="Petzold A."/>
            <person name="Susuki M."/>
            <person name="Suzuki K.-i.T."/>
            <person name="Hayashi T."/>
            <person name="Toyoda A."/>
            <person name="Oliveira C."/>
            <person name="Osipova E."/>
            <person name="Leigh N.D."/>
            <person name="Simon A."/>
            <person name="Yun M.H."/>
        </authorList>
    </citation>
    <scope>NUCLEOTIDE SEQUENCE</scope>
    <source>
        <strain evidence="2">20211129_DDA</strain>
        <tissue evidence="2">Liver</tissue>
    </source>
</reference>
<feature type="region of interest" description="Disordered" evidence="1">
    <location>
        <begin position="1"/>
        <end position="26"/>
    </location>
</feature>
<evidence type="ECO:0000313" key="3">
    <source>
        <dbReference type="Proteomes" id="UP001066276"/>
    </source>
</evidence>